<keyword evidence="8" id="KW-0378">Hydrolase</keyword>
<evidence type="ECO:0000259" key="17">
    <source>
        <dbReference type="Pfam" id="PF00912"/>
    </source>
</evidence>
<evidence type="ECO:0000259" key="16">
    <source>
        <dbReference type="Pfam" id="PF00905"/>
    </source>
</evidence>
<evidence type="ECO:0000256" key="15">
    <source>
        <dbReference type="SAM" id="Phobius"/>
    </source>
</evidence>
<evidence type="ECO:0000256" key="5">
    <source>
        <dbReference type="ARBA" id="ARBA00022670"/>
    </source>
</evidence>
<comment type="similarity">
    <text evidence="3">In the N-terminal section; belongs to the glycosyltransferase 51 family.</text>
</comment>
<dbReference type="AlphaFoldDB" id="E0Y173"/>
<keyword evidence="12" id="KW-0961">Cell wall biogenesis/degradation</keyword>
<dbReference type="UniPathway" id="UPA00219"/>
<evidence type="ECO:0000256" key="12">
    <source>
        <dbReference type="ARBA" id="ARBA00023316"/>
    </source>
</evidence>
<feature type="domain" description="Glycosyl transferase family 51" evidence="17">
    <location>
        <begin position="138"/>
        <end position="302"/>
    </location>
</feature>
<dbReference type="PANTHER" id="PTHR32282:SF33">
    <property type="entry name" value="PEPTIDOGLYCAN GLYCOSYLTRANSFERASE"/>
    <property type="match status" value="1"/>
</dbReference>
<dbReference type="InterPro" id="IPR036950">
    <property type="entry name" value="PBP_transglycosylase"/>
</dbReference>
<sequence length="718" mass="78731">MDCEKAESNMVKKPKNRTILVAPNRNHAKAKKIKLSISNDNKNKKYKFDKKKSLITNIKDFISHIIRSILNFIFQLLFWIILRVSVVLFLILGSSVLYYFSILPEAKLLMDDRLRGSVTLLDAKGNVFAWRGDQFGGKVSSSTVSPYLKNAIIATEDKRFYTHWGISPRGILGAIRINLREGRKPWQGNGGSTITQQLAKRIYFEKKGSFERKLKEVPMSMAMELKYTKDEIFSIYLNRAFLGSGAYGFEAASQRYFSKSARDVSPAQAAMLAGLLKAPSAANPIRNLDRAQSRGNLIVGLMKDQGYLTEAQAIRAKNNPAKLSQTAADMVGGYFADWVLSSAPEFIIKDANADVIIKTTFNKSAQLAAEGALDTVFHNLKQGSDVQAGIVVMSPNGAVRAMVGGRKTGLAGSFNRATQALRQTGSAFKPMVYAAALENGFQYNSIVIDEPITIEVIDGTYEPQNYSLTFDGEVNLTEALAKSTNTVAIKVSEEIGKSRVKAIANDFGIKSNIPLVPSMALGTAESTLLEMTGAYAGILNKGMSSIPFGLSSITIQGDNESLLEHDASNSLRVINEHAANQLTFMMKQVIKSGTGLRANLGDRPAAGKTGTTQGARDAWFIGFTADYVVGVWMGYDDNRKLTGVTGGGMPAEIWREVMLRIHENEVLKPIVIDEDMLINELNSKNSTKFINGIFKGLGNKVKESPGSNFILRLQNLFN</sequence>
<dbReference type="GO" id="GO:0008955">
    <property type="term" value="F:peptidoglycan glycosyltransferase activity"/>
    <property type="evidence" value="ECO:0007669"/>
    <property type="project" value="UniProtKB-EC"/>
</dbReference>
<dbReference type="Gene3D" id="3.40.710.10">
    <property type="entry name" value="DD-peptidase/beta-lactamase superfamily"/>
    <property type="match status" value="1"/>
</dbReference>
<dbReference type="PANTHER" id="PTHR32282">
    <property type="entry name" value="BINDING PROTEIN TRANSPEPTIDASE, PUTATIVE-RELATED"/>
    <property type="match status" value="1"/>
</dbReference>
<keyword evidence="7" id="KW-0808">Transferase</keyword>
<dbReference type="InterPro" id="IPR050396">
    <property type="entry name" value="Glycosyltr_51/Transpeptidase"/>
</dbReference>
<dbReference type="Pfam" id="PF00912">
    <property type="entry name" value="Transgly"/>
    <property type="match status" value="1"/>
</dbReference>
<evidence type="ECO:0000313" key="18">
    <source>
        <dbReference type="EMBL" id="ADI20414.1"/>
    </source>
</evidence>
<evidence type="ECO:0000256" key="14">
    <source>
        <dbReference type="ARBA" id="ARBA00049902"/>
    </source>
</evidence>
<evidence type="ECO:0000256" key="7">
    <source>
        <dbReference type="ARBA" id="ARBA00022679"/>
    </source>
</evidence>
<dbReference type="InterPro" id="IPR001264">
    <property type="entry name" value="Glyco_trans_51"/>
</dbReference>
<accession>E0Y173</accession>
<dbReference type="GO" id="GO:0009002">
    <property type="term" value="F:serine-type D-Ala-D-Ala carboxypeptidase activity"/>
    <property type="evidence" value="ECO:0007669"/>
    <property type="project" value="UniProtKB-EC"/>
</dbReference>
<dbReference type="GO" id="GO:0008360">
    <property type="term" value="P:regulation of cell shape"/>
    <property type="evidence" value="ECO:0007669"/>
    <property type="project" value="UniProtKB-KW"/>
</dbReference>
<organism evidence="18">
    <name type="scientific">uncultured alpha proteobacterium EB080_L43F08</name>
    <dbReference type="NCBI Taxonomy" id="710797"/>
    <lineage>
        <taxon>Bacteria</taxon>
        <taxon>Pseudomonadati</taxon>
        <taxon>Pseudomonadota</taxon>
        <taxon>Alphaproteobacteria</taxon>
        <taxon>environmental samples</taxon>
    </lineage>
</organism>
<feature type="domain" description="Penicillin-binding protein transpeptidase" evidence="16">
    <location>
        <begin position="389"/>
        <end position="658"/>
    </location>
</feature>
<dbReference type="GO" id="GO:0008658">
    <property type="term" value="F:penicillin binding"/>
    <property type="evidence" value="ECO:0007669"/>
    <property type="project" value="InterPro"/>
</dbReference>
<keyword evidence="15" id="KW-0812">Transmembrane</keyword>
<keyword evidence="10" id="KW-0573">Peptidoglycan synthesis</keyword>
<dbReference type="GO" id="GO:0006508">
    <property type="term" value="P:proteolysis"/>
    <property type="evidence" value="ECO:0007669"/>
    <property type="project" value="UniProtKB-KW"/>
</dbReference>
<dbReference type="NCBIfam" id="TIGR02074">
    <property type="entry name" value="PBP_1a_fam"/>
    <property type="match status" value="1"/>
</dbReference>
<evidence type="ECO:0000256" key="10">
    <source>
        <dbReference type="ARBA" id="ARBA00022984"/>
    </source>
</evidence>
<keyword evidence="9" id="KW-0133">Cell shape</keyword>
<dbReference type="InterPro" id="IPR023346">
    <property type="entry name" value="Lysozyme-like_dom_sf"/>
</dbReference>
<dbReference type="SUPFAM" id="SSF56601">
    <property type="entry name" value="beta-lactamase/transpeptidase-like"/>
    <property type="match status" value="1"/>
</dbReference>
<evidence type="ECO:0000256" key="9">
    <source>
        <dbReference type="ARBA" id="ARBA00022960"/>
    </source>
</evidence>
<evidence type="ECO:0000256" key="11">
    <source>
        <dbReference type="ARBA" id="ARBA00023268"/>
    </source>
</evidence>
<evidence type="ECO:0000256" key="2">
    <source>
        <dbReference type="ARBA" id="ARBA00007090"/>
    </source>
</evidence>
<dbReference type="GO" id="GO:0030288">
    <property type="term" value="C:outer membrane-bounded periplasmic space"/>
    <property type="evidence" value="ECO:0007669"/>
    <property type="project" value="TreeGrafter"/>
</dbReference>
<dbReference type="GO" id="GO:0009252">
    <property type="term" value="P:peptidoglycan biosynthetic process"/>
    <property type="evidence" value="ECO:0007669"/>
    <property type="project" value="UniProtKB-UniPathway"/>
</dbReference>
<keyword evidence="15" id="KW-1133">Transmembrane helix</keyword>
<comment type="catalytic activity">
    <reaction evidence="13">
        <text>Preferential cleavage: (Ac)2-L-Lys-D-Ala-|-D-Ala. Also transpeptidation of peptidyl-alanyl moieties that are N-acyl substituents of D-alanine.</text>
        <dbReference type="EC" id="3.4.16.4"/>
    </reaction>
</comment>
<evidence type="ECO:0000256" key="3">
    <source>
        <dbReference type="ARBA" id="ARBA00007739"/>
    </source>
</evidence>
<evidence type="ECO:0000256" key="4">
    <source>
        <dbReference type="ARBA" id="ARBA00022645"/>
    </source>
</evidence>
<keyword evidence="4 18" id="KW-0121">Carboxypeptidase</keyword>
<evidence type="ECO:0000256" key="6">
    <source>
        <dbReference type="ARBA" id="ARBA00022676"/>
    </source>
</evidence>
<keyword evidence="5" id="KW-0645">Protease</keyword>
<comment type="catalytic activity">
    <reaction evidence="14">
        <text>[GlcNAc-(1-&gt;4)-Mur2Ac(oyl-L-Ala-gamma-D-Glu-L-Lys-D-Ala-D-Ala)](n)-di-trans,octa-cis-undecaprenyl diphosphate + beta-D-GlcNAc-(1-&gt;4)-Mur2Ac(oyl-L-Ala-gamma-D-Glu-L-Lys-D-Ala-D-Ala)-di-trans,octa-cis-undecaprenyl diphosphate = [GlcNAc-(1-&gt;4)-Mur2Ac(oyl-L-Ala-gamma-D-Glu-L-Lys-D-Ala-D-Ala)](n+1)-di-trans,octa-cis-undecaprenyl diphosphate + di-trans,octa-cis-undecaprenyl diphosphate + H(+)</text>
        <dbReference type="Rhea" id="RHEA:23708"/>
        <dbReference type="Rhea" id="RHEA-COMP:9602"/>
        <dbReference type="Rhea" id="RHEA-COMP:9603"/>
        <dbReference type="ChEBI" id="CHEBI:15378"/>
        <dbReference type="ChEBI" id="CHEBI:58405"/>
        <dbReference type="ChEBI" id="CHEBI:60033"/>
        <dbReference type="ChEBI" id="CHEBI:78435"/>
        <dbReference type="EC" id="2.4.99.28"/>
    </reaction>
</comment>
<dbReference type="Gene3D" id="1.10.3810.10">
    <property type="entry name" value="Biosynthetic peptidoglycan transglycosylase-like"/>
    <property type="match status" value="1"/>
</dbReference>
<protein>
    <submittedName>
        <fullName evidence="18">Membrane carboxypeptidase (Penicillin-binding protein)</fullName>
    </submittedName>
</protein>
<dbReference type="Pfam" id="PF00905">
    <property type="entry name" value="Transpeptidase"/>
    <property type="match status" value="1"/>
</dbReference>
<dbReference type="SUPFAM" id="SSF53955">
    <property type="entry name" value="Lysozyme-like"/>
    <property type="match status" value="1"/>
</dbReference>
<reference evidence="18" key="1">
    <citation type="journal article" date="2011" name="Environ. Microbiol.">
        <title>Time-series analyses of Monterey Bay coastal microbial picoplankton using a 'genome proxy' microarray.</title>
        <authorList>
            <person name="Rich V.I."/>
            <person name="Pham V.D."/>
            <person name="Eppley J."/>
            <person name="Shi Y."/>
            <person name="DeLong E.F."/>
        </authorList>
    </citation>
    <scope>NUCLEOTIDE SEQUENCE</scope>
</reference>
<keyword evidence="15" id="KW-0472">Membrane</keyword>
<proteinExistence type="inferred from homology"/>
<name>E0Y173_9PROT</name>
<evidence type="ECO:0000256" key="1">
    <source>
        <dbReference type="ARBA" id="ARBA00004752"/>
    </source>
</evidence>
<dbReference type="InterPro" id="IPR001460">
    <property type="entry name" value="PCN-bd_Tpept"/>
</dbReference>
<comment type="similarity">
    <text evidence="2">In the C-terminal section; belongs to the transpeptidase family.</text>
</comment>
<dbReference type="GO" id="GO:0071555">
    <property type="term" value="P:cell wall organization"/>
    <property type="evidence" value="ECO:0007669"/>
    <property type="project" value="UniProtKB-KW"/>
</dbReference>
<dbReference type="EMBL" id="GU474941">
    <property type="protein sequence ID" value="ADI20414.1"/>
    <property type="molecule type" value="Genomic_DNA"/>
</dbReference>
<dbReference type="CAZy" id="GT51">
    <property type="family name" value="Glycosyltransferase Family 51"/>
</dbReference>
<keyword evidence="11" id="KW-0511">Multifunctional enzyme</keyword>
<comment type="pathway">
    <text evidence="1">Cell wall biogenesis; peptidoglycan biosynthesis.</text>
</comment>
<keyword evidence="6" id="KW-0328">Glycosyltransferase</keyword>
<evidence type="ECO:0000256" key="13">
    <source>
        <dbReference type="ARBA" id="ARBA00034000"/>
    </source>
</evidence>
<evidence type="ECO:0000256" key="8">
    <source>
        <dbReference type="ARBA" id="ARBA00022801"/>
    </source>
</evidence>
<dbReference type="FunFam" id="1.10.3810.10:FF:000001">
    <property type="entry name" value="Penicillin-binding protein 1A"/>
    <property type="match status" value="1"/>
</dbReference>
<feature type="transmembrane region" description="Helical" evidence="15">
    <location>
        <begin position="76"/>
        <end position="100"/>
    </location>
</feature>
<dbReference type="InterPro" id="IPR012338">
    <property type="entry name" value="Beta-lactam/transpept-like"/>
</dbReference>